<dbReference type="SUPFAM" id="SSF56935">
    <property type="entry name" value="Porins"/>
    <property type="match status" value="1"/>
</dbReference>
<dbReference type="Pfam" id="PF25183">
    <property type="entry name" value="OMP_b-brl_4"/>
    <property type="match status" value="1"/>
</dbReference>
<organism evidence="5 6">
    <name type="scientific">Candidatus Sulfotelmatobacter kueseliae</name>
    <dbReference type="NCBI Taxonomy" id="2042962"/>
    <lineage>
        <taxon>Bacteria</taxon>
        <taxon>Pseudomonadati</taxon>
        <taxon>Acidobacteriota</taxon>
        <taxon>Terriglobia</taxon>
        <taxon>Terriglobales</taxon>
        <taxon>Candidatus Korobacteraceae</taxon>
        <taxon>Candidatus Sulfotelmatobacter</taxon>
    </lineage>
</organism>
<reference evidence="6" key="1">
    <citation type="submission" date="2018-02" db="EMBL/GenBank/DDBJ databases">
        <authorList>
            <person name="Hausmann B."/>
        </authorList>
    </citation>
    <scope>NUCLEOTIDE SEQUENCE [LARGE SCALE GENOMIC DNA]</scope>
    <source>
        <strain evidence="6">Peat soil MAG SbA1</strain>
    </source>
</reference>
<keyword evidence="3" id="KW-0998">Cell outer membrane</keyword>
<dbReference type="Gene3D" id="2.60.40.1120">
    <property type="entry name" value="Carboxypeptidase-like, regulatory domain"/>
    <property type="match status" value="1"/>
</dbReference>
<dbReference type="InterPro" id="IPR057601">
    <property type="entry name" value="Oar-like_b-barrel"/>
</dbReference>
<accession>A0A2U3KU79</accession>
<dbReference type="InterPro" id="IPR036942">
    <property type="entry name" value="Beta-barrel_TonB_sf"/>
</dbReference>
<dbReference type="Proteomes" id="UP000238701">
    <property type="component" value="Unassembled WGS sequence"/>
</dbReference>
<dbReference type="InterPro" id="IPR013784">
    <property type="entry name" value="Carb-bd-like_fold"/>
</dbReference>
<sequence>MTIAGKLTSGVAGLIVFVLFTGLLQAQVDKATIIGTVTDQSGAVIVGASVTVTSVETGARYTGESNAAGIYRVSGLPIGTYSLEYEKNGFKKLTRSGLPLGTAQVAEINVNMVPGAVTEVVQVTTAPVMLETETTDIATAMTANSMKDLPLDINASGVGRDITNFIYSNIATTNGGNYDGHIAGSQNVTKNVMVDGVDSTAGLQGFIQDIGMEAVQEMNVQISGTSAEGASTGGGTIMFEMKSGTNQFHGSGYGFLQNEALNANAWDNNYLGIPRQRNRFDDWGVSLGGPIRKNHTFFFASYERFKNKQLTFAPDSSTVPTAAFLQGDFSALLGGPLVINGSPATDACGRQVNIGEIYNPLDSIVVGGNTCYQPFPGNKIPQGQLSPIALSIAQKLYGNVYAPTGLGLVNNFPAFSGGYSDVTSTHLDLKLDHNINGKQRISGGFNLWSFNSLAPGGLWQTGSSAGGPLSTGDDQPQRDWSVRLQHFYTVTPMLLNTASVAYNQHMASDHPPAQYDASQVGIPGTNGSNFPSINFSDNGGAGVNGYFETPLGPPYSDQYTPYNFVVSDTVSWVRGRHSLKFGGDFQARGMNAVYEGGVRAYDFTSETFAPNNNQLWPYVGFAFANFMLGQVHDGSESVTSALYGRRKRMSLFASDDFKVNARLTLNLGLRWDMNERFHEKDGHWSNFDINANRGIWGSYNGGWEWAQNGGDSFELNQNLHQFGPQIGASYQAMRNLVLRSHYGITYAPLAMNQWNGVPAFYPPGFTAGAFGFAGSNTVVNNLPGVPSFNWDAATGAYTGQTVYPQRVPDQSNISGGVAYVWPDALTMGMVQNWNVGGEYGLGKGTVLSLNYLGNHGSHLHDGSIWPYNYSTQSNYLNLYNSGQALDTVTDPASAAAAGVPYPFPGFSGLAYQAITPYPQISSQAPQTGLFLVNADISVSNYEAMVAEVKTNNVHGLTMDVNYTLSRSTGSASPNGAFADSQSGTVLTQDPYLLPKLTAQLTPWDYTHEVKGYVLYDLPFGIGKQWRTNREWLDNYLLGGWKIGTQLSYHTGEPLGTIPAPIQYPGWSGVFAQRNPNMSLSSGTFKGYNPVWVQNGGVGPDPGSLSFNTNAFSQPAPGAFSTEQYSYMGYLRDFGYADEDLNIAKHFRFGAGERYQFSLRGQFFDIFNRHHWGPPNLDMTSSFFGHVTSVSGYRYGQLSARFEF</sequence>
<dbReference type="EMBL" id="OMOD01000142">
    <property type="protein sequence ID" value="SPF43215.1"/>
    <property type="molecule type" value="Genomic_DNA"/>
</dbReference>
<protein>
    <submittedName>
        <fullName evidence="5">Putative TonB-dependent receptor plug</fullName>
    </submittedName>
</protein>
<keyword evidence="2" id="KW-0472">Membrane</keyword>
<dbReference type="GO" id="GO:0030246">
    <property type="term" value="F:carbohydrate binding"/>
    <property type="evidence" value="ECO:0007669"/>
    <property type="project" value="InterPro"/>
</dbReference>
<dbReference type="SUPFAM" id="SSF49452">
    <property type="entry name" value="Starch-binding domain-like"/>
    <property type="match status" value="1"/>
</dbReference>
<evidence type="ECO:0000313" key="5">
    <source>
        <dbReference type="EMBL" id="SPF43215.1"/>
    </source>
</evidence>
<evidence type="ECO:0000256" key="1">
    <source>
        <dbReference type="ARBA" id="ARBA00004442"/>
    </source>
</evidence>
<comment type="subcellular location">
    <subcellularLocation>
        <location evidence="1">Cell outer membrane</location>
    </subcellularLocation>
</comment>
<name>A0A2U3KU79_9BACT</name>
<gene>
    <name evidence="5" type="ORF">SBA1_480085</name>
</gene>
<evidence type="ECO:0000256" key="2">
    <source>
        <dbReference type="ARBA" id="ARBA00023136"/>
    </source>
</evidence>
<dbReference type="OrthoDB" id="97893at2"/>
<evidence type="ECO:0000256" key="3">
    <source>
        <dbReference type="ARBA" id="ARBA00023237"/>
    </source>
</evidence>
<evidence type="ECO:0000259" key="4">
    <source>
        <dbReference type="Pfam" id="PF25183"/>
    </source>
</evidence>
<keyword evidence="5" id="KW-0675">Receptor</keyword>
<feature type="domain" description="TonB-dependent transporter Oar-like beta-barrel" evidence="4">
    <location>
        <begin position="241"/>
        <end position="1194"/>
    </location>
</feature>
<dbReference type="Gene3D" id="2.40.170.20">
    <property type="entry name" value="TonB-dependent receptor, beta-barrel domain"/>
    <property type="match status" value="1"/>
</dbReference>
<dbReference type="Pfam" id="PF13620">
    <property type="entry name" value="CarboxypepD_reg"/>
    <property type="match status" value="1"/>
</dbReference>
<dbReference type="GO" id="GO:0009279">
    <property type="term" value="C:cell outer membrane"/>
    <property type="evidence" value="ECO:0007669"/>
    <property type="project" value="UniProtKB-SubCell"/>
</dbReference>
<evidence type="ECO:0000313" key="6">
    <source>
        <dbReference type="Proteomes" id="UP000238701"/>
    </source>
</evidence>
<dbReference type="AlphaFoldDB" id="A0A2U3KU79"/>
<proteinExistence type="predicted"/>